<dbReference type="InterPro" id="IPR003439">
    <property type="entry name" value="ABC_transporter-like_ATP-bd"/>
</dbReference>
<dbReference type="Pfam" id="PF00005">
    <property type="entry name" value="ABC_tran"/>
    <property type="match status" value="1"/>
</dbReference>
<dbReference type="PANTHER" id="PTHR43394">
    <property type="entry name" value="ATP-DEPENDENT PERMEASE MDL1, MITOCHONDRIAL"/>
    <property type="match status" value="1"/>
</dbReference>
<sequence length="605" mass="65224">MQKMTKDAEPQSDGSAPRSHLMRRLWAQFLSPYRGRLGLAFLFMVALAAAELGFVLLTEWIFSGLQPNENSRFHAAARDVMVWGPVFVIVLGLAQALFFYLSAITSQNIAVRTLRDLQRAMFGRITELDLAQSQDDGSGQLISRFTNDMTVLRESLTRAPNGVRDLVRLAGLVGALAFLDWVLFLSVLIIYPTIGLPITWLGKKIRQLGRSVQRQIGDMTGLLSETLRGQRMVKTYRLEEQERARLGEAFDERYTLLNRLIRIRAANEPVVTVIGAIAIAAIIGIAAFRIEAGFMTGADLVAFLVAMAMLSQPARGLGTLNSVVQEGLTALERVFDVLDRTPAISDAPDAKELSVPNGQPPEIVFDRISFGYGDGPAVIEDFSLTVPAGATVALVGPSGAGKSSVFNLIPRLYEAGSGDIMINGLPVRQMTIGSLRDHIALVSQDAVLFDVSAGENIGFGDLSADQPAIEAAAHAAAADEFIAGLPDGYGSAVGEGGANLSGGQRQRIALARAFLKDAPILLLDEATAALDAESERLIGEALIRLSEGRTTLVIAHRLATVRHADLICVMDKGRIVEQGTHDELVDRGGLYARLAALQFREEVPA</sequence>
<keyword evidence="13" id="KW-1185">Reference proteome</keyword>
<evidence type="ECO:0000256" key="7">
    <source>
        <dbReference type="ARBA" id="ARBA00022989"/>
    </source>
</evidence>
<dbReference type="GO" id="GO:0016887">
    <property type="term" value="F:ATP hydrolysis activity"/>
    <property type="evidence" value="ECO:0007669"/>
    <property type="project" value="InterPro"/>
</dbReference>
<feature type="domain" description="ABC transporter" evidence="10">
    <location>
        <begin position="363"/>
        <end position="597"/>
    </location>
</feature>
<dbReference type="GO" id="GO:0005524">
    <property type="term" value="F:ATP binding"/>
    <property type="evidence" value="ECO:0007669"/>
    <property type="project" value="UniProtKB-KW"/>
</dbReference>
<gene>
    <name evidence="12" type="ORF">DX908_00350</name>
</gene>
<evidence type="ECO:0000259" key="10">
    <source>
        <dbReference type="PROSITE" id="PS50893"/>
    </source>
</evidence>
<keyword evidence="8 9" id="KW-0472">Membrane</keyword>
<keyword evidence="6 12" id="KW-0067">ATP-binding</keyword>
<dbReference type="InterPro" id="IPR011527">
    <property type="entry name" value="ABC1_TM_dom"/>
</dbReference>
<dbReference type="Gene3D" id="3.40.50.300">
    <property type="entry name" value="P-loop containing nucleotide triphosphate hydrolases"/>
    <property type="match status" value="1"/>
</dbReference>
<dbReference type="EMBL" id="QUQO01000001">
    <property type="protein sequence ID" value="RFB03867.1"/>
    <property type="molecule type" value="Genomic_DNA"/>
</dbReference>
<dbReference type="PROSITE" id="PS50893">
    <property type="entry name" value="ABC_TRANSPORTER_2"/>
    <property type="match status" value="1"/>
</dbReference>
<evidence type="ECO:0000256" key="1">
    <source>
        <dbReference type="ARBA" id="ARBA00004651"/>
    </source>
</evidence>
<dbReference type="InterPro" id="IPR027417">
    <property type="entry name" value="P-loop_NTPase"/>
</dbReference>
<keyword evidence="3" id="KW-1003">Cell membrane</keyword>
<dbReference type="Gene3D" id="1.20.1560.10">
    <property type="entry name" value="ABC transporter type 1, transmembrane domain"/>
    <property type="match status" value="1"/>
</dbReference>
<evidence type="ECO:0000256" key="4">
    <source>
        <dbReference type="ARBA" id="ARBA00022692"/>
    </source>
</evidence>
<evidence type="ECO:0000256" key="8">
    <source>
        <dbReference type="ARBA" id="ARBA00023136"/>
    </source>
</evidence>
<evidence type="ECO:0000256" key="2">
    <source>
        <dbReference type="ARBA" id="ARBA00022448"/>
    </source>
</evidence>
<dbReference type="PROSITE" id="PS50929">
    <property type="entry name" value="ABC_TM1F"/>
    <property type="match status" value="1"/>
</dbReference>
<dbReference type="InterPro" id="IPR039421">
    <property type="entry name" value="Type_1_exporter"/>
</dbReference>
<dbReference type="FunCoup" id="A0A371REI3">
    <property type="interactions" value="394"/>
</dbReference>
<dbReference type="PROSITE" id="PS00211">
    <property type="entry name" value="ABC_TRANSPORTER_1"/>
    <property type="match status" value="1"/>
</dbReference>
<accession>A0A371REI3</accession>
<feature type="transmembrane region" description="Helical" evidence="9">
    <location>
        <begin position="39"/>
        <end position="62"/>
    </location>
</feature>
<keyword evidence="5" id="KW-0547">Nucleotide-binding</keyword>
<evidence type="ECO:0000256" key="9">
    <source>
        <dbReference type="SAM" id="Phobius"/>
    </source>
</evidence>
<feature type="transmembrane region" description="Helical" evidence="9">
    <location>
        <begin position="269"/>
        <end position="288"/>
    </location>
</feature>
<dbReference type="Pfam" id="PF00664">
    <property type="entry name" value="ABC_membrane"/>
    <property type="match status" value="1"/>
</dbReference>
<proteinExistence type="predicted"/>
<dbReference type="PANTHER" id="PTHR43394:SF1">
    <property type="entry name" value="ATP-BINDING CASSETTE SUB-FAMILY B MEMBER 10, MITOCHONDRIAL"/>
    <property type="match status" value="1"/>
</dbReference>
<keyword evidence="2" id="KW-0813">Transport</keyword>
<dbReference type="SUPFAM" id="SSF52540">
    <property type="entry name" value="P-loop containing nucleoside triphosphate hydrolases"/>
    <property type="match status" value="1"/>
</dbReference>
<feature type="transmembrane region" description="Helical" evidence="9">
    <location>
        <begin position="82"/>
        <end position="101"/>
    </location>
</feature>
<dbReference type="InterPro" id="IPR003593">
    <property type="entry name" value="AAA+_ATPase"/>
</dbReference>
<evidence type="ECO:0000313" key="12">
    <source>
        <dbReference type="EMBL" id="RFB03867.1"/>
    </source>
</evidence>
<feature type="domain" description="ABC transmembrane type-1" evidence="11">
    <location>
        <begin position="39"/>
        <end position="326"/>
    </location>
</feature>
<evidence type="ECO:0000256" key="6">
    <source>
        <dbReference type="ARBA" id="ARBA00022840"/>
    </source>
</evidence>
<dbReference type="SUPFAM" id="SSF90123">
    <property type="entry name" value="ABC transporter transmembrane region"/>
    <property type="match status" value="1"/>
</dbReference>
<dbReference type="Proteomes" id="UP000264589">
    <property type="component" value="Unassembled WGS sequence"/>
</dbReference>
<dbReference type="InterPro" id="IPR017871">
    <property type="entry name" value="ABC_transporter-like_CS"/>
</dbReference>
<keyword evidence="7 9" id="KW-1133">Transmembrane helix</keyword>
<feature type="transmembrane region" description="Helical" evidence="9">
    <location>
        <begin position="294"/>
        <end position="311"/>
    </location>
</feature>
<dbReference type="InParanoid" id="A0A371REI3"/>
<organism evidence="12 13">
    <name type="scientific">Parvularcula marina</name>
    <dbReference type="NCBI Taxonomy" id="2292771"/>
    <lineage>
        <taxon>Bacteria</taxon>
        <taxon>Pseudomonadati</taxon>
        <taxon>Pseudomonadota</taxon>
        <taxon>Alphaproteobacteria</taxon>
        <taxon>Parvularculales</taxon>
        <taxon>Parvularculaceae</taxon>
        <taxon>Parvularcula</taxon>
    </lineage>
</organism>
<evidence type="ECO:0000256" key="3">
    <source>
        <dbReference type="ARBA" id="ARBA00022475"/>
    </source>
</evidence>
<dbReference type="InterPro" id="IPR036640">
    <property type="entry name" value="ABC1_TM_sf"/>
</dbReference>
<keyword evidence="4 9" id="KW-0812">Transmembrane</keyword>
<evidence type="ECO:0000256" key="5">
    <source>
        <dbReference type="ARBA" id="ARBA00022741"/>
    </source>
</evidence>
<dbReference type="FunFam" id="3.40.50.300:FF:000221">
    <property type="entry name" value="Multidrug ABC transporter ATP-binding protein"/>
    <property type="match status" value="1"/>
</dbReference>
<comment type="caution">
    <text evidence="12">The sequence shown here is derived from an EMBL/GenBank/DDBJ whole genome shotgun (WGS) entry which is preliminary data.</text>
</comment>
<name>A0A371REI3_9PROT</name>
<comment type="subcellular location">
    <subcellularLocation>
        <location evidence="1">Cell membrane</location>
        <topology evidence="1">Multi-pass membrane protein</topology>
    </subcellularLocation>
</comment>
<evidence type="ECO:0000313" key="13">
    <source>
        <dbReference type="Proteomes" id="UP000264589"/>
    </source>
</evidence>
<protein>
    <submittedName>
        <fullName evidence="12">ABC transporter ATP-binding protein</fullName>
    </submittedName>
</protein>
<evidence type="ECO:0000259" key="11">
    <source>
        <dbReference type="PROSITE" id="PS50929"/>
    </source>
</evidence>
<dbReference type="GO" id="GO:0015421">
    <property type="term" value="F:ABC-type oligopeptide transporter activity"/>
    <property type="evidence" value="ECO:0007669"/>
    <property type="project" value="TreeGrafter"/>
</dbReference>
<dbReference type="SMART" id="SM00382">
    <property type="entry name" value="AAA"/>
    <property type="match status" value="1"/>
</dbReference>
<reference evidence="12 13" key="1">
    <citation type="submission" date="2018-08" db="EMBL/GenBank/DDBJ databases">
        <title>Parvularcula sp. SM1705, isolated from surface water of the South Sea China.</title>
        <authorList>
            <person name="Sun L."/>
        </authorList>
    </citation>
    <scope>NUCLEOTIDE SEQUENCE [LARGE SCALE GENOMIC DNA]</scope>
    <source>
        <strain evidence="12 13">SM1705</strain>
    </source>
</reference>
<dbReference type="AlphaFoldDB" id="A0A371REI3"/>
<dbReference type="CDD" id="cd18552">
    <property type="entry name" value="ABC_6TM_MsbA_like"/>
    <property type="match status" value="1"/>
</dbReference>
<dbReference type="GO" id="GO:0005886">
    <property type="term" value="C:plasma membrane"/>
    <property type="evidence" value="ECO:0007669"/>
    <property type="project" value="UniProtKB-SubCell"/>
</dbReference>